<feature type="transmembrane region" description="Helical" evidence="10">
    <location>
        <begin position="330"/>
        <end position="348"/>
    </location>
</feature>
<feature type="transmembrane region" description="Helical" evidence="10">
    <location>
        <begin position="360"/>
        <end position="381"/>
    </location>
</feature>
<keyword evidence="3 9" id="KW-0597">Phosphoprotein</keyword>
<keyword evidence="4" id="KW-0808">Transferase</keyword>
<feature type="transmembrane region" description="Helical" evidence="10">
    <location>
        <begin position="7"/>
        <end position="24"/>
    </location>
</feature>
<dbReference type="SMART" id="SM00448">
    <property type="entry name" value="REC"/>
    <property type="match status" value="1"/>
</dbReference>
<dbReference type="InterPro" id="IPR011623">
    <property type="entry name" value="7TMR_DISM_rcpt_extracell_dom1"/>
</dbReference>
<dbReference type="InterPro" id="IPR008979">
    <property type="entry name" value="Galactose-bd-like_sf"/>
</dbReference>
<evidence type="ECO:0000313" key="14">
    <source>
        <dbReference type="Proteomes" id="UP001493487"/>
    </source>
</evidence>
<organism evidence="13 14">
    <name type="scientific">Cohnella silvisoli</name>
    <dbReference type="NCBI Taxonomy" id="2873699"/>
    <lineage>
        <taxon>Bacteria</taxon>
        <taxon>Bacillati</taxon>
        <taxon>Bacillota</taxon>
        <taxon>Bacilli</taxon>
        <taxon>Bacillales</taxon>
        <taxon>Paenibacillaceae</taxon>
        <taxon>Cohnella</taxon>
    </lineage>
</organism>
<dbReference type="Pfam" id="PF07695">
    <property type="entry name" value="7TMR-DISM_7TM"/>
    <property type="match status" value="1"/>
</dbReference>
<comment type="catalytic activity">
    <reaction evidence="1">
        <text>ATP + protein L-histidine = ADP + protein N-phospho-L-histidine.</text>
        <dbReference type="EC" id="2.7.13.3"/>
    </reaction>
</comment>
<keyword evidence="8" id="KW-0902">Two-component regulatory system</keyword>
<dbReference type="InterPro" id="IPR005467">
    <property type="entry name" value="His_kinase_dom"/>
</dbReference>
<evidence type="ECO:0000256" key="6">
    <source>
        <dbReference type="ARBA" id="ARBA00022777"/>
    </source>
</evidence>
<name>A0ABV1KLZ9_9BACL</name>
<keyword evidence="10" id="KW-1133">Transmembrane helix</keyword>
<evidence type="ECO:0000256" key="5">
    <source>
        <dbReference type="ARBA" id="ARBA00022741"/>
    </source>
</evidence>
<dbReference type="InterPro" id="IPR036097">
    <property type="entry name" value="HisK_dim/P_sf"/>
</dbReference>
<dbReference type="Pfam" id="PF06580">
    <property type="entry name" value="His_kinase"/>
    <property type="match status" value="1"/>
</dbReference>
<dbReference type="SMART" id="SM00388">
    <property type="entry name" value="HisKA"/>
    <property type="match status" value="1"/>
</dbReference>
<evidence type="ECO:0000259" key="11">
    <source>
        <dbReference type="PROSITE" id="PS50109"/>
    </source>
</evidence>
<dbReference type="CDD" id="cd17574">
    <property type="entry name" value="REC_OmpR"/>
    <property type="match status" value="1"/>
</dbReference>
<dbReference type="SMART" id="SM00387">
    <property type="entry name" value="HATPase_c"/>
    <property type="match status" value="2"/>
</dbReference>
<evidence type="ECO:0000256" key="9">
    <source>
        <dbReference type="PROSITE-ProRule" id="PRU00169"/>
    </source>
</evidence>
<evidence type="ECO:0000256" key="8">
    <source>
        <dbReference type="ARBA" id="ARBA00023012"/>
    </source>
</evidence>
<comment type="caution">
    <text evidence="13">The sequence shown here is derived from an EMBL/GenBank/DDBJ whole genome shotgun (WGS) entry which is preliminary data.</text>
</comment>
<dbReference type="Pfam" id="PF02518">
    <property type="entry name" value="HATPase_c"/>
    <property type="match status" value="1"/>
</dbReference>
<dbReference type="RefSeq" id="WP_232183307.1">
    <property type="nucleotide sequence ID" value="NZ_JAIOAP010000001.1"/>
</dbReference>
<dbReference type="PROSITE" id="PS50110">
    <property type="entry name" value="RESPONSE_REGULATORY"/>
    <property type="match status" value="1"/>
</dbReference>
<keyword evidence="6" id="KW-0418">Kinase</keyword>
<evidence type="ECO:0000256" key="4">
    <source>
        <dbReference type="ARBA" id="ARBA00022679"/>
    </source>
</evidence>
<keyword evidence="10" id="KW-0472">Membrane</keyword>
<feature type="transmembrane region" description="Helical" evidence="10">
    <location>
        <begin position="306"/>
        <end position="324"/>
    </location>
</feature>
<dbReference type="Proteomes" id="UP001493487">
    <property type="component" value="Unassembled WGS sequence"/>
</dbReference>
<sequence>MKAKIGIIVIIFIIFFGIRFYRVYEGDRNAPQAKAGILDLSKWDAREGGVIPLQGQWAFYPGMLLEPKPGQLLSSIEKAQFLKVPGAWDRAISPDKPTPFGYGTYKLEIIMPRQKDLEYAVNAQIIRTAHRMYIDGKLVGQEGEPGTDSASTKPRVMPYTAKFSANGDKVELVIATANFDYGSFGGIFHNIRFGSSEAIDRSYKLGFIGNNLLMGFYIISGVYFLFLFFFRRSNKELLYFSLFFWMSLLFWATHEDRLLFWLFPQIDYEWQTKLQMLPSIGVYLSLFMFVLSMFPGIGRRRTVKFIGILTAADVCFVLFTKVYVFSQFELIMMGVYGVLFSYSFYILLISGLKREDGSTYSLIAAMCILMESLDQAINYLGLAPETGVLPYKRILFVLTMAMFIAKRFFNNMEQVEIISKRLLVADRLKNDFLANTSQEIRLPLHGIVNLAQIMIDEGGLKDERQEERLALMVATGRRLAHSLNDIMDLSKLNDGGFELQLRAVDVRMTINGVLEVMRYMTGNATTRFENRTESGLPYVKADEQRLMQILFNLLHYAAKSGAEGIIAVKAEWAEGQDEVSVTISAPGSANKQGEQISESGLNLEISRKLIEMHGGFLNTNPSFSPSLIELRFSLPIFEEQLKLSDSLAWGTDESDEAQSEVAAAGAQSSLPADAPKVLIVDDDPTTLKIMADILGQEGLRVTAVSDGLQGLKAWERESDWDLVVLDVMLPRLSGYELCRHIRERKSFYELPVLFLTSRNQPADLLVGFNAGANDYVTQPIDVSEFRARTRTLLRMKQSIRDQLHMEMALIQAQIKPHFLFNTLNTIASLSEIDPERTRVLLNDFGRYLRSSFDMRNLDKRVPFTKEWMLVQSYLQIEQARFGDRMRLSVLIPEHILFHLPPLSIQPIVENALRHGILPRFEGGHLHIEVAAEPDGYLIKVRDDGVGFAPGRLEAVMSGDYRAGIGLMNVHRRLINAHGSGLKIVSEAGLGTEVSFRIPIMKEESA</sequence>
<feature type="transmembrane region" description="Helical" evidence="10">
    <location>
        <begin position="212"/>
        <end position="230"/>
    </location>
</feature>
<evidence type="ECO:0000256" key="1">
    <source>
        <dbReference type="ARBA" id="ARBA00000085"/>
    </source>
</evidence>
<dbReference type="Gene3D" id="3.40.50.2300">
    <property type="match status" value="1"/>
</dbReference>
<dbReference type="EC" id="2.7.13.3" evidence="2"/>
<keyword evidence="14" id="KW-1185">Reference proteome</keyword>
<evidence type="ECO:0000259" key="12">
    <source>
        <dbReference type="PROSITE" id="PS50110"/>
    </source>
</evidence>
<dbReference type="SUPFAM" id="SSF47384">
    <property type="entry name" value="Homodimeric domain of signal transducing histidine kinase"/>
    <property type="match status" value="1"/>
</dbReference>
<dbReference type="PANTHER" id="PTHR43547:SF2">
    <property type="entry name" value="HYBRID SIGNAL TRANSDUCTION HISTIDINE KINASE C"/>
    <property type="match status" value="1"/>
</dbReference>
<keyword evidence="5" id="KW-0547">Nucleotide-binding</keyword>
<evidence type="ECO:0000256" key="7">
    <source>
        <dbReference type="ARBA" id="ARBA00022840"/>
    </source>
</evidence>
<evidence type="ECO:0000256" key="3">
    <source>
        <dbReference type="ARBA" id="ARBA00022553"/>
    </source>
</evidence>
<dbReference type="Pfam" id="PF00072">
    <property type="entry name" value="Response_reg"/>
    <property type="match status" value="1"/>
</dbReference>
<dbReference type="InterPro" id="IPR010559">
    <property type="entry name" value="Sig_transdc_His_kin_internal"/>
</dbReference>
<proteinExistence type="predicted"/>
<dbReference type="Gene3D" id="3.30.565.10">
    <property type="entry name" value="Histidine kinase-like ATPase, C-terminal domain"/>
    <property type="match status" value="2"/>
</dbReference>
<feature type="domain" description="Response regulatory" evidence="12">
    <location>
        <begin position="676"/>
        <end position="793"/>
    </location>
</feature>
<gene>
    <name evidence="13" type="ORF">QJS35_00395</name>
</gene>
<reference evidence="13 14" key="1">
    <citation type="journal article" date="2023" name="Genome Announc.">
        <title>Pan-Genome Analyses of the Genus Cohnella and Proposal of the Novel Species Cohnella silvisoli sp. nov., Isolated from Forest Soil.</title>
        <authorList>
            <person name="Wang C."/>
            <person name="Mao L."/>
            <person name="Bao G."/>
            <person name="Zhu H."/>
        </authorList>
    </citation>
    <scope>NUCLEOTIDE SEQUENCE [LARGE SCALE GENOMIC DNA]</scope>
    <source>
        <strain evidence="13 14">NL03-T5-1</strain>
    </source>
</reference>
<evidence type="ECO:0000313" key="13">
    <source>
        <dbReference type="EMBL" id="MEQ4480842.1"/>
    </source>
</evidence>
<protein>
    <recommendedName>
        <fullName evidence="2">histidine kinase</fullName>
        <ecNumber evidence="2">2.7.13.3</ecNumber>
    </recommendedName>
</protein>
<evidence type="ECO:0000256" key="10">
    <source>
        <dbReference type="SAM" id="Phobius"/>
    </source>
</evidence>
<evidence type="ECO:0000256" key="2">
    <source>
        <dbReference type="ARBA" id="ARBA00012438"/>
    </source>
</evidence>
<feature type="modified residue" description="4-aspartylphosphate" evidence="9">
    <location>
        <position position="726"/>
    </location>
</feature>
<feature type="transmembrane region" description="Helical" evidence="10">
    <location>
        <begin position="237"/>
        <end position="254"/>
    </location>
</feature>
<dbReference type="InterPro" id="IPR001789">
    <property type="entry name" value="Sig_transdc_resp-reg_receiver"/>
</dbReference>
<dbReference type="InterPro" id="IPR011006">
    <property type="entry name" value="CheY-like_superfamily"/>
</dbReference>
<dbReference type="InterPro" id="IPR003661">
    <property type="entry name" value="HisK_dim/P_dom"/>
</dbReference>
<dbReference type="Gene3D" id="1.10.287.130">
    <property type="match status" value="1"/>
</dbReference>
<keyword evidence="7" id="KW-0067">ATP-binding</keyword>
<dbReference type="Gene3D" id="2.60.120.260">
    <property type="entry name" value="Galactose-binding domain-like"/>
    <property type="match status" value="1"/>
</dbReference>
<dbReference type="InterPro" id="IPR003594">
    <property type="entry name" value="HATPase_dom"/>
</dbReference>
<dbReference type="SUPFAM" id="SSF52172">
    <property type="entry name" value="CheY-like"/>
    <property type="match status" value="1"/>
</dbReference>
<feature type="transmembrane region" description="Helical" evidence="10">
    <location>
        <begin position="274"/>
        <end position="294"/>
    </location>
</feature>
<keyword evidence="10" id="KW-0812">Transmembrane</keyword>
<dbReference type="PANTHER" id="PTHR43547">
    <property type="entry name" value="TWO-COMPONENT HISTIDINE KINASE"/>
    <property type="match status" value="1"/>
</dbReference>
<dbReference type="CDD" id="cd00082">
    <property type="entry name" value="HisKA"/>
    <property type="match status" value="1"/>
</dbReference>
<dbReference type="EMBL" id="JASKHM010000001">
    <property type="protein sequence ID" value="MEQ4480842.1"/>
    <property type="molecule type" value="Genomic_DNA"/>
</dbReference>
<accession>A0ABV1KLZ9</accession>
<dbReference type="Pfam" id="PF00512">
    <property type="entry name" value="HisKA"/>
    <property type="match status" value="1"/>
</dbReference>
<dbReference type="SUPFAM" id="SSF55874">
    <property type="entry name" value="ATPase domain of HSP90 chaperone/DNA topoisomerase II/histidine kinase"/>
    <property type="match status" value="2"/>
</dbReference>
<feature type="domain" description="Histidine kinase" evidence="11">
    <location>
        <begin position="435"/>
        <end position="638"/>
    </location>
</feature>
<dbReference type="PROSITE" id="PS50109">
    <property type="entry name" value="HIS_KIN"/>
    <property type="match status" value="1"/>
</dbReference>
<dbReference type="SUPFAM" id="SSF49785">
    <property type="entry name" value="Galactose-binding domain-like"/>
    <property type="match status" value="1"/>
</dbReference>
<dbReference type="InterPro" id="IPR036890">
    <property type="entry name" value="HATPase_C_sf"/>
</dbReference>